<proteinExistence type="predicted"/>
<evidence type="ECO:0000313" key="4">
    <source>
        <dbReference type="Proteomes" id="UP001597218"/>
    </source>
</evidence>
<accession>A0ABW4SH36</accession>
<dbReference type="InterPro" id="IPR008007">
    <property type="entry name" value="Peptidase_M42"/>
</dbReference>
<dbReference type="PANTHER" id="PTHR32481">
    <property type="entry name" value="AMINOPEPTIDASE"/>
    <property type="match status" value="1"/>
</dbReference>
<dbReference type="SUPFAM" id="SSF53187">
    <property type="entry name" value="Zn-dependent exopeptidases"/>
    <property type="match status" value="1"/>
</dbReference>
<keyword evidence="1" id="KW-0479">Metal-binding</keyword>
<keyword evidence="2" id="KW-0378">Hydrolase</keyword>
<dbReference type="PROSITE" id="PS00758">
    <property type="entry name" value="ARGE_DAPE_CPG2_1"/>
    <property type="match status" value="1"/>
</dbReference>
<gene>
    <name evidence="3" type="ORF">ACFSFY_12470</name>
</gene>
<comment type="caution">
    <text evidence="3">The sequence shown here is derived from an EMBL/GenBank/DDBJ whole genome shotgun (WGS) entry which is preliminary data.</text>
</comment>
<evidence type="ECO:0000256" key="1">
    <source>
        <dbReference type="ARBA" id="ARBA00022723"/>
    </source>
</evidence>
<name>A0ABW4SH36_9BACL</name>
<sequence>MMKNWNGLLNGYGYEVKEVCEGQFEVGGLTAHNKGFLESHLEKLSIVTRLEDGILSVDGVLTEEEWVSHLETVVDGRSESSYGPTEIPLDKIDVYIAGIVMQLNRLGCIMTYSCDGHERRSPHLYFVSAEFARMAKSLLAHCGLRVKRIGVRLSIQTDRKNLPAIAVQISELSREQVENIHRERNEFISEEVFNKTLEEVLAIPGESGEEGQIREYVMRELRPFTDQIEVDHYGNIVSVKRFGPGPTILLNAHLDTVERIADDREIIKTGSIWSSSEGILGADDRAGVNVVLATAKSVGKSEFNGTLKYIFTVKEEIGLLGAQQVAKSFLWDVDMAFVIDRRGTHDIVTSRNGIQPFCTPAFGTALERIARKSGASKWRAVAGGSSDTYIWAQNGIESVNLSAGYMNEHTSNEMLDVKASYGTYSFVMEILNDWRILMRVVGLRGNRERVGVGV</sequence>
<organism evidence="3 4">
    <name type="scientific">Sporosarcina siberiensis</name>
    <dbReference type="NCBI Taxonomy" id="1365606"/>
    <lineage>
        <taxon>Bacteria</taxon>
        <taxon>Bacillati</taxon>
        <taxon>Bacillota</taxon>
        <taxon>Bacilli</taxon>
        <taxon>Bacillales</taxon>
        <taxon>Caryophanaceae</taxon>
        <taxon>Sporosarcina</taxon>
    </lineage>
</organism>
<dbReference type="RefSeq" id="WP_381538493.1">
    <property type="nucleotide sequence ID" value="NZ_JBHUGI010000032.1"/>
</dbReference>
<evidence type="ECO:0000256" key="2">
    <source>
        <dbReference type="ARBA" id="ARBA00022801"/>
    </source>
</evidence>
<dbReference type="Gene3D" id="3.40.630.10">
    <property type="entry name" value="Zn peptidases"/>
    <property type="match status" value="1"/>
</dbReference>
<dbReference type="PANTHER" id="PTHR32481:SF0">
    <property type="entry name" value="AMINOPEPTIDASE YPDE-RELATED"/>
    <property type="match status" value="1"/>
</dbReference>
<dbReference type="EMBL" id="JBHUGI010000032">
    <property type="protein sequence ID" value="MFD1928847.1"/>
    <property type="molecule type" value="Genomic_DNA"/>
</dbReference>
<evidence type="ECO:0000313" key="3">
    <source>
        <dbReference type="EMBL" id="MFD1928847.1"/>
    </source>
</evidence>
<dbReference type="InterPro" id="IPR051464">
    <property type="entry name" value="Peptidase_M42_aminopept"/>
</dbReference>
<keyword evidence="4" id="KW-1185">Reference proteome</keyword>
<dbReference type="InterPro" id="IPR001261">
    <property type="entry name" value="ArgE/DapE_CS"/>
</dbReference>
<protein>
    <submittedName>
        <fullName evidence="3">M20/M25/M40 family metallo-hydrolase</fullName>
    </submittedName>
</protein>
<dbReference type="Pfam" id="PF05343">
    <property type="entry name" value="Peptidase_M42"/>
    <property type="match status" value="1"/>
</dbReference>
<reference evidence="4" key="1">
    <citation type="journal article" date="2019" name="Int. J. Syst. Evol. Microbiol.">
        <title>The Global Catalogue of Microorganisms (GCM) 10K type strain sequencing project: providing services to taxonomists for standard genome sequencing and annotation.</title>
        <authorList>
            <consortium name="The Broad Institute Genomics Platform"/>
            <consortium name="The Broad Institute Genome Sequencing Center for Infectious Disease"/>
            <person name="Wu L."/>
            <person name="Ma J."/>
        </authorList>
    </citation>
    <scope>NUCLEOTIDE SEQUENCE [LARGE SCALE GENOMIC DNA]</scope>
    <source>
        <strain evidence="4">CGMCC 4.7177</strain>
    </source>
</reference>
<dbReference type="Proteomes" id="UP001597218">
    <property type="component" value="Unassembled WGS sequence"/>
</dbReference>